<keyword evidence="2" id="KW-1185">Reference proteome</keyword>
<organism evidence="1 2">
    <name type="scientific">Ancylostoma duodenale</name>
    <dbReference type="NCBI Taxonomy" id="51022"/>
    <lineage>
        <taxon>Eukaryota</taxon>
        <taxon>Metazoa</taxon>
        <taxon>Ecdysozoa</taxon>
        <taxon>Nematoda</taxon>
        <taxon>Chromadorea</taxon>
        <taxon>Rhabditida</taxon>
        <taxon>Rhabditina</taxon>
        <taxon>Rhabditomorpha</taxon>
        <taxon>Strongyloidea</taxon>
        <taxon>Ancylostomatidae</taxon>
        <taxon>Ancylostomatinae</taxon>
        <taxon>Ancylostoma</taxon>
    </lineage>
</organism>
<protein>
    <submittedName>
        <fullName evidence="1">Uncharacterized protein</fullName>
    </submittedName>
</protein>
<accession>A0A0C2H997</accession>
<dbReference type="Gene3D" id="1.10.1280.10">
    <property type="entry name" value="Di-copper center containing domain from catechol oxidase"/>
    <property type="match status" value="1"/>
</dbReference>
<dbReference type="Proteomes" id="UP000054047">
    <property type="component" value="Unassembled WGS sequence"/>
</dbReference>
<dbReference type="SUPFAM" id="SSF48056">
    <property type="entry name" value="Di-copper centre-containing domain"/>
    <property type="match status" value="1"/>
</dbReference>
<evidence type="ECO:0000313" key="2">
    <source>
        <dbReference type="Proteomes" id="UP000054047"/>
    </source>
</evidence>
<dbReference type="AlphaFoldDB" id="A0A0C2H997"/>
<dbReference type="InterPro" id="IPR008922">
    <property type="entry name" value="Di-copper_centre_dom_sf"/>
</dbReference>
<dbReference type="EMBL" id="KN727255">
    <property type="protein sequence ID" value="KIH66111.1"/>
    <property type="molecule type" value="Genomic_DNA"/>
</dbReference>
<reference evidence="1 2" key="1">
    <citation type="submission" date="2013-12" db="EMBL/GenBank/DDBJ databases">
        <title>Draft genome of the parsitic nematode Ancylostoma duodenale.</title>
        <authorList>
            <person name="Mitreva M."/>
        </authorList>
    </citation>
    <scope>NUCLEOTIDE SEQUENCE [LARGE SCALE GENOMIC DNA]</scope>
    <source>
        <strain evidence="1 2">Zhejiang</strain>
    </source>
</reference>
<proteinExistence type="predicted"/>
<name>A0A0C2H997_9BILA</name>
<dbReference type="PANTHER" id="PTHR11474:SF21">
    <property type="entry name" value="SHKT DOMAIN-CONTAINING PROTEIN"/>
    <property type="match status" value="1"/>
</dbReference>
<gene>
    <name evidence="1" type="ORF">ANCDUO_03567</name>
</gene>
<dbReference type="PANTHER" id="PTHR11474">
    <property type="entry name" value="TYROSINASE FAMILY MEMBER"/>
    <property type="match status" value="1"/>
</dbReference>
<dbReference type="InterPro" id="IPR050316">
    <property type="entry name" value="Tyrosinase/Hemocyanin"/>
</dbReference>
<evidence type="ECO:0000313" key="1">
    <source>
        <dbReference type="EMBL" id="KIH66111.1"/>
    </source>
</evidence>
<dbReference type="OrthoDB" id="6132182at2759"/>
<sequence>MFGPHAQANKKKIALPPGVLGGGKAIAAELAPIASSIYQCMDLQCMATPSARILLAGRLAANGQCSLPNGQMLKKAIRKEYRMMTDDERQRYHAAIQTLKQYKQDLGDAMLRTALEVQWLTGELNGEYDRISRIHSHSTKVGGAHSGPAFLPWHREYSKR</sequence>